<feature type="transmembrane region" description="Helical" evidence="9">
    <location>
        <begin position="83"/>
        <end position="100"/>
    </location>
</feature>
<keyword evidence="6 9" id="KW-0472">Membrane</keyword>
<keyword evidence="12" id="KW-1185">Reference proteome</keyword>
<dbReference type="PANTHER" id="PTHR24231:SF38">
    <property type="entry name" value="G-PROTEIN COUPLED RECEPTORS FAMILY 1 PROFILE DOMAIN-CONTAINING PROTEIN"/>
    <property type="match status" value="1"/>
</dbReference>
<dbReference type="GO" id="GO:0005886">
    <property type="term" value="C:plasma membrane"/>
    <property type="evidence" value="ECO:0007669"/>
    <property type="project" value="UniProtKB-SubCell"/>
</dbReference>
<evidence type="ECO:0000256" key="8">
    <source>
        <dbReference type="ARBA" id="ARBA00023224"/>
    </source>
</evidence>
<reference evidence="11" key="2">
    <citation type="submission" date="2025-09" db="UniProtKB">
        <authorList>
            <consortium name="Ensembl"/>
        </authorList>
    </citation>
    <scope>IDENTIFICATION</scope>
</reference>
<keyword evidence="7" id="KW-0675">Receptor</keyword>
<dbReference type="Gene3D" id="1.20.1070.10">
    <property type="entry name" value="Rhodopsin 7-helix transmembrane proteins"/>
    <property type="match status" value="1"/>
</dbReference>
<dbReference type="PANTHER" id="PTHR24231">
    <property type="entry name" value="PURINOCEPTOR-RELATED G-PROTEIN COUPLED RECEPTOR"/>
    <property type="match status" value="1"/>
</dbReference>
<dbReference type="Ensembl" id="ENSFHET00000030683.1">
    <property type="protein sequence ID" value="ENSFHEP00000034998.1"/>
    <property type="gene ID" value="ENSFHEG00000022984.1"/>
</dbReference>
<proteinExistence type="predicted"/>
<keyword evidence="8" id="KW-0807">Transducer</keyword>
<evidence type="ECO:0000256" key="7">
    <source>
        <dbReference type="ARBA" id="ARBA00023170"/>
    </source>
</evidence>
<dbReference type="PRINTS" id="PR00237">
    <property type="entry name" value="GPCRRHODOPSN"/>
</dbReference>
<dbReference type="Pfam" id="PF00001">
    <property type="entry name" value="7tm_1"/>
    <property type="match status" value="1"/>
</dbReference>
<evidence type="ECO:0000256" key="6">
    <source>
        <dbReference type="ARBA" id="ARBA00023136"/>
    </source>
</evidence>
<keyword evidence="5" id="KW-0297">G-protein coupled receptor</keyword>
<name>A0A3Q2R4I7_FUNHE</name>
<evidence type="ECO:0000313" key="11">
    <source>
        <dbReference type="Ensembl" id="ENSFHEP00000034998.1"/>
    </source>
</evidence>
<evidence type="ECO:0000256" key="5">
    <source>
        <dbReference type="ARBA" id="ARBA00023040"/>
    </source>
</evidence>
<keyword evidence="4 9" id="KW-1133">Transmembrane helix</keyword>
<evidence type="ECO:0000256" key="4">
    <source>
        <dbReference type="ARBA" id="ARBA00022989"/>
    </source>
</evidence>
<keyword evidence="2" id="KW-1003">Cell membrane</keyword>
<evidence type="ECO:0000313" key="12">
    <source>
        <dbReference type="Proteomes" id="UP000265000"/>
    </source>
</evidence>
<organism evidence="11 12">
    <name type="scientific">Fundulus heteroclitus</name>
    <name type="common">Killifish</name>
    <name type="synonym">Mummichog</name>
    <dbReference type="NCBI Taxonomy" id="8078"/>
    <lineage>
        <taxon>Eukaryota</taxon>
        <taxon>Metazoa</taxon>
        <taxon>Chordata</taxon>
        <taxon>Craniata</taxon>
        <taxon>Vertebrata</taxon>
        <taxon>Euteleostomi</taxon>
        <taxon>Actinopterygii</taxon>
        <taxon>Neopterygii</taxon>
        <taxon>Teleostei</taxon>
        <taxon>Neoteleostei</taxon>
        <taxon>Acanthomorphata</taxon>
        <taxon>Ovalentaria</taxon>
        <taxon>Atherinomorphae</taxon>
        <taxon>Cyprinodontiformes</taxon>
        <taxon>Fundulidae</taxon>
        <taxon>Fundulus</taxon>
    </lineage>
</organism>
<dbReference type="GeneTree" id="ENSGT01150000287001"/>
<feature type="transmembrane region" description="Helical" evidence="9">
    <location>
        <begin position="163"/>
        <end position="191"/>
    </location>
</feature>
<dbReference type="CDD" id="cd14982">
    <property type="entry name" value="7tmA_purinoceptor-like"/>
    <property type="match status" value="1"/>
</dbReference>
<dbReference type="SUPFAM" id="SSF81321">
    <property type="entry name" value="Family A G protein-coupled receptor-like"/>
    <property type="match status" value="1"/>
</dbReference>
<dbReference type="InterPro" id="IPR000276">
    <property type="entry name" value="GPCR_Rhodpsn"/>
</dbReference>
<keyword evidence="3 9" id="KW-0812">Transmembrane</keyword>
<dbReference type="PRINTS" id="PR01157">
    <property type="entry name" value="P2YPURNOCPTR"/>
</dbReference>
<dbReference type="AlphaFoldDB" id="A0A3Q2R4I7"/>
<evidence type="ECO:0000259" key="10">
    <source>
        <dbReference type="PROSITE" id="PS50262"/>
    </source>
</evidence>
<accession>A0A3Q2R4I7</accession>
<reference evidence="11" key="1">
    <citation type="submission" date="2025-08" db="UniProtKB">
        <authorList>
            <consortium name="Ensembl"/>
        </authorList>
    </citation>
    <scope>IDENTIFICATION</scope>
</reference>
<evidence type="ECO:0000256" key="2">
    <source>
        <dbReference type="ARBA" id="ARBA00022475"/>
    </source>
</evidence>
<feature type="transmembrane region" description="Helical" evidence="9">
    <location>
        <begin position="121"/>
        <end position="143"/>
    </location>
</feature>
<dbReference type="PROSITE" id="PS50262">
    <property type="entry name" value="G_PROTEIN_RECEP_F1_2"/>
    <property type="match status" value="1"/>
</dbReference>
<dbReference type="Proteomes" id="UP000265000">
    <property type="component" value="Unplaced"/>
</dbReference>
<protein>
    <recommendedName>
        <fullName evidence="10">G-protein coupled receptors family 1 profile domain-containing protein</fullName>
    </recommendedName>
</protein>
<feature type="domain" description="G-protein coupled receptors family 1 profile" evidence="10">
    <location>
        <begin position="16"/>
        <end position="274"/>
    </location>
</feature>
<evidence type="ECO:0000256" key="3">
    <source>
        <dbReference type="ARBA" id="ARBA00022692"/>
    </source>
</evidence>
<feature type="transmembrane region" description="Helical" evidence="9">
    <location>
        <begin position="212"/>
        <end position="238"/>
    </location>
</feature>
<evidence type="ECO:0000256" key="9">
    <source>
        <dbReference type="SAM" id="Phobius"/>
    </source>
</evidence>
<evidence type="ECO:0000256" key="1">
    <source>
        <dbReference type="ARBA" id="ARBA00004651"/>
    </source>
</evidence>
<dbReference type="InterPro" id="IPR017452">
    <property type="entry name" value="GPCR_Rhodpsn_7TM"/>
</dbReference>
<sequence>TLLALFIFTLPVGMLGNVVVVTSCIGLRKNVKPSQVFLLNLALCDSAWLLTLPLTVYFKFQNPYPDSIQIFCKFKKISFNMNIYGSILFISLISFDRYVGAVHPISSRRWWNVGKAKICSVVTWVGLALSTIPDLSVILTMRIAENPTMCMNYINSPFRLLKIFSIIRIIVCFLLPFSATLAFYIMTIQVLRRHSRGRRNKEVKQQGRKPQLLIIATILASAASFVPYHTIAVTLIFMQTHSLVSLSNSSFLYASFELCEALCSLNSCLDPLLYVLASEQFKRKMLTLKRDRYRKLCCKRSRRVGVIGK</sequence>
<comment type="subcellular location">
    <subcellularLocation>
        <location evidence="1">Cell membrane</location>
        <topology evidence="1">Multi-pass membrane protein</topology>
    </subcellularLocation>
</comment>
<feature type="transmembrane region" description="Helical" evidence="9">
    <location>
        <begin position="6"/>
        <end position="25"/>
    </location>
</feature>
<feature type="transmembrane region" description="Helical" evidence="9">
    <location>
        <begin position="37"/>
        <end position="58"/>
    </location>
</feature>
<dbReference type="GO" id="GO:0004930">
    <property type="term" value="F:G protein-coupled receptor activity"/>
    <property type="evidence" value="ECO:0007669"/>
    <property type="project" value="UniProtKB-KW"/>
</dbReference>